<evidence type="ECO:0000313" key="2">
    <source>
        <dbReference type="Proteomes" id="UP001064048"/>
    </source>
</evidence>
<reference evidence="1 2" key="1">
    <citation type="journal article" date="2022" name="Genome Biol. Evol.">
        <title>The Spruce Budworm Genome: Reconstructing the Evolutionary History of Antifreeze Proteins.</title>
        <authorList>
            <person name="Beliveau C."/>
            <person name="Gagne P."/>
            <person name="Picq S."/>
            <person name="Vernygora O."/>
            <person name="Keeling C.I."/>
            <person name="Pinkney K."/>
            <person name="Doucet D."/>
            <person name="Wen F."/>
            <person name="Johnston J.S."/>
            <person name="Maaroufi H."/>
            <person name="Boyle B."/>
            <person name="Laroche J."/>
            <person name="Dewar K."/>
            <person name="Juretic N."/>
            <person name="Blackburn G."/>
            <person name="Nisole A."/>
            <person name="Brunet B."/>
            <person name="Brandao M."/>
            <person name="Lumley L."/>
            <person name="Duan J."/>
            <person name="Quan G."/>
            <person name="Lucarotti C.J."/>
            <person name="Roe A.D."/>
            <person name="Sperling F.A.H."/>
            <person name="Levesque R.C."/>
            <person name="Cusson M."/>
        </authorList>
    </citation>
    <scope>NUCLEOTIDE SEQUENCE [LARGE SCALE GENOMIC DNA]</scope>
    <source>
        <strain evidence="1">Glfc:IPQL:Cfum</strain>
    </source>
</reference>
<evidence type="ECO:0000313" key="1">
    <source>
        <dbReference type="EMBL" id="KAI8432022.1"/>
    </source>
</evidence>
<gene>
    <name evidence="1" type="ORF">MSG28_004550</name>
</gene>
<name>A0ACC0K6A6_CHOFU</name>
<dbReference type="EMBL" id="CM046107">
    <property type="protein sequence ID" value="KAI8432022.1"/>
    <property type="molecule type" value="Genomic_DNA"/>
</dbReference>
<dbReference type="Proteomes" id="UP001064048">
    <property type="component" value="Chromosome 7"/>
</dbReference>
<proteinExistence type="predicted"/>
<comment type="caution">
    <text evidence="1">The sequence shown here is derived from an EMBL/GenBank/DDBJ whole genome shotgun (WGS) entry which is preliminary data.</text>
</comment>
<accession>A0ACC0K6A6</accession>
<keyword evidence="2" id="KW-1185">Reference proteome</keyword>
<organism evidence="1 2">
    <name type="scientific">Choristoneura fumiferana</name>
    <name type="common">Spruce budworm moth</name>
    <name type="synonym">Archips fumiferana</name>
    <dbReference type="NCBI Taxonomy" id="7141"/>
    <lineage>
        <taxon>Eukaryota</taxon>
        <taxon>Metazoa</taxon>
        <taxon>Ecdysozoa</taxon>
        <taxon>Arthropoda</taxon>
        <taxon>Hexapoda</taxon>
        <taxon>Insecta</taxon>
        <taxon>Pterygota</taxon>
        <taxon>Neoptera</taxon>
        <taxon>Endopterygota</taxon>
        <taxon>Lepidoptera</taxon>
        <taxon>Glossata</taxon>
        <taxon>Ditrysia</taxon>
        <taxon>Tortricoidea</taxon>
        <taxon>Tortricidae</taxon>
        <taxon>Tortricinae</taxon>
        <taxon>Choristoneura</taxon>
    </lineage>
</organism>
<sequence>MVTMNETFTVASISDCDTVLRSKACDDDYMWRETKVGCKVLLLLQEMLQFNITYIKEAKTKLDYYERKGSIYEFMDHVDIYLRLHPAAVDPDVSNFYSQPFTTTVWHCLFAMILLVSSLFYLLNRAEQRLLGSKLECYISHELLITIGAYCQHYLPVNPMELTSRRIAFFSFFLFTYVIYSYYTSTLLSDLVHDSDNVMNLQMLVDSSYDNVVLDKVALVMQVTMNETFTVASISDCDTVLRSKACDDDYMWRETKVGCKVLLLLQEMLQFNITYIKEAKTKLDYYERKGSIYEFMDHVDIYVKPRTFWIGSLVNASPIMPIFSYSFGFTLLRSDPDVSNFYSQPFTTTVWHCLFAMILLVSSLFYLLNRAEQRLLGSKLECYISHELLITIGAYCQHYLPVNPMELTSRRIAFFSFFLFTYVIYSYYTSTLLSDLVHDSDNVMNLQMLVDSSYDNVVLDKVALVMQVLIQQRDQMNSEIRNYVQRKFAHIRVVNITEGLEEVRTGKTALLSDYTSLYPVMKQIYDKDIICDLLQVDLFSNFIKYFFTSKNFKYTEEFKISILRAKETGVLPRLLTNHVVFPSECRLSHFQAQFGHVQMPLTVLACSYILCLFILLGERIYFQRNKVWPYVE</sequence>
<protein>
    <submittedName>
        <fullName evidence="1">Uncharacterized protein</fullName>
    </submittedName>
</protein>